<proteinExistence type="predicted"/>
<keyword evidence="2" id="KW-1185">Reference proteome</keyword>
<name>A0A2H5N4Q0_CITUN</name>
<reference evidence="1 2" key="1">
    <citation type="journal article" date="2017" name="Front. Genet.">
        <title>Draft sequencing of the heterozygous diploid genome of Satsuma (Citrus unshiu Marc.) using a hybrid assembly approach.</title>
        <authorList>
            <person name="Shimizu T."/>
            <person name="Tanizawa Y."/>
            <person name="Mochizuki T."/>
            <person name="Nagasaki H."/>
            <person name="Yoshioka T."/>
            <person name="Toyoda A."/>
            <person name="Fujiyama A."/>
            <person name="Kaminuma E."/>
            <person name="Nakamura Y."/>
        </authorList>
    </citation>
    <scope>NUCLEOTIDE SEQUENCE [LARGE SCALE GENOMIC DNA]</scope>
    <source>
        <strain evidence="2">cv. Miyagawa wase</strain>
    </source>
</reference>
<dbReference type="Proteomes" id="UP000236630">
    <property type="component" value="Unassembled WGS sequence"/>
</dbReference>
<evidence type="ECO:0000313" key="2">
    <source>
        <dbReference type="Proteomes" id="UP000236630"/>
    </source>
</evidence>
<dbReference type="AlphaFoldDB" id="A0A2H5N4Q0"/>
<organism evidence="1 2">
    <name type="scientific">Citrus unshiu</name>
    <name type="common">Satsuma mandarin</name>
    <name type="synonym">Citrus nobilis var. unshiu</name>
    <dbReference type="NCBI Taxonomy" id="55188"/>
    <lineage>
        <taxon>Eukaryota</taxon>
        <taxon>Viridiplantae</taxon>
        <taxon>Streptophyta</taxon>
        <taxon>Embryophyta</taxon>
        <taxon>Tracheophyta</taxon>
        <taxon>Spermatophyta</taxon>
        <taxon>Magnoliopsida</taxon>
        <taxon>eudicotyledons</taxon>
        <taxon>Gunneridae</taxon>
        <taxon>Pentapetalae</taxon>
        <taxon>rosids</taxon>
        <taxon>malvids</taxon>
        <taxon>Sapindales</taxon>
        <taxon>Rutaceae</taxon>
        <taxon>Aurantioideae</taxon>
        <taxon>Citrus</taxon>
    </lineage>
</organism>
<gene>
    <name evidence="1" type="ORF">CUMW_277610</name>
</gene>
<dbReference type="EMBL" id="BDQV01001822">
    <property type="protein sequence ID" value="GAY34937.1"/>
    <property type="molecule type" value="Genomic_DNA"/>
</dbReference>
<comment type="caution">
    <text evidence="1">The sequence shown here is derived from an EMBL/GenBank/DDBJ whole genome shotgun (WGS) entry which is preliminary data.</text>
</comment>
<evidence type="ECO:0000313" key="1">
    <source>
        <dbReference type="EMBL" id="GAY34937.1"/>
    </source>
</evidence>
<sequence length="96" mass="11011">MVPLLMRMGWDKEKIKIFLRQESDQRWKKRQSGNDQLVVRRQNLSHTKSESAADLNTGETTANLQASPGVVREIMCEMHSTGRAFVISILLVLFTH</sequence>
<accession>A0A2H5N4Q0</accession>
<protein>
    <submittedName>
        <fullName evidence="1">Uncharacterized protein</fullName>
    </submittedName>
</protein>